<accession>A0AAP2RGT9</accession>
<evidence type="ECO:0000256" key="5">
    <source>
        <dbReference type="ARBA" id="ARBA00022692"/>
    </source>
</evidence>
<comment type="caution">
    <text evidence="9">The sequence shown here is derived from an EMBL/GenBank/DDBJ whole genome shotgun (WGS) entry which is preliminary data.</text>
</comment>
<feature type="transmembrane region" description="Helical" evidence="8">
    <location>
        <begin position="169"/>
        <end position="189"/>
    </location>
</feature>
<feature type="transmembrane region" description="Helical" evidence="8">
    <location>
        <begin position="230"/>
        <end position="252"/>
    </location>
</feature>
<keyword evidence="3" id="KW-0813">Transport</keyword>
<keyword evidence="6 8" id="KW-1133">Transmembrane helix</keyword>
<evidence type="ECO:0000256" key="2">
    <source>
        <dbReference type="ARBA" id="ARBA00010145"/>
    </source>
</evidence>
<dbReference type="RefSeq" id="WP_231061893.1">
    <property type="nucleotide sequence ID" value="NZ_JAJNOR010000002.1"/>
</dbReference>
<evidence type="ECO:0000256" key="7">
    <source>
        <dbReference type="ARBA" id="ARBA00023136"/>
    </source>
</evidence>
<reference evidence="9 10" key="1">
    <citation type="submission" date="2021-11" db="EMBL/GenBank/DDBJ databases">
        <title>Lacrimispora sp. nov. NSJ-141 isolated from human feces.</title>
        <authorList>
            <person name="Abdugheni R."/>
        </authorList>
    </citation>
    <scope>NUCLEOTIDE SEQUENCE [LARGE SCALE GENOMIC DNA]</scope>
    <source>
        <strain evidence="9 10">NSJ-141</strain>
    </source>
</reference>
<keyword evidence="10" id="KW-1185">Reference proteome</keyword>
<dbReference type="GO" id="GO:0055085">
    <property type="term" value="P:transmembrane transport"/>
    <property type="evidence" value="ECO:0007669"/>
    <property type="project" value="InterPro"/>
</dbReference>
<keyword evidence="7 8" id="KW-0472">Membrane</keyword>
<gene>
    <name evidence="9" type="ORF">LQE92_04935</name>
</gene>
<evidence type="ECO:0000256" key="3">
    <source>
        <dbReference type="ARBA" id="ARBA00022448"/>
    </source>
</evidence>
<protein>
    <submittedName>
        <fullName evidence="9">AEC family transporter</fullName>
    </submittedName>
</protein>
<evidence type="ECO:0000313" key="9">
    <source>
        <dbReference type="EMBL" id="MCD2491969.1"/>
    </source>
</evidence>
<evidence type="ECO:0000256" key="4">
    <source>
        <dbReference type="ARBA" id="ARBA00022475"/>
    </source>
</evidence>
<dbReference type="Pfam" id="PF03547">
    <property type="entry name" value="Mem_trans"/>
    <property type="match status" value="1"/>
</dbReference>
<proteinExistence type="inferred from homology"/>
<evidence type="ECO:0000256" key="1">
    <source>
        <dbReference type="ARBA" id="ARBA00004651"/>
    </source>
</evidence>
<dbReference type="GO" id="GO:0005886">
    <property type="term" value="C:plasma membrane"/>
    <property type="evidence" value="ECO:0007669"/>
    <property type="project" value="UniProtKB-SubCell"/>
</dbReference>
<evidence type="ECO:0000313" key="10">
    <source>
        <dbReference type="Proteomes" id="UP001299265"/>
    </source>
</evidence>
<dbReference type="AlphaFoldDB" id="A0AAP2RGT9"/>
<name>A0AAP2RGT9_9FIRM</name>
<dbReference type="PANTHER" id="PTHR36838">
    <property type="entry name" value="AUXIN EFFLUX CARRIER FAMILY PROTEIN"/>
    <property type="match status" value="1"/>
</dbReference>
<dbReference type="InterPro" id="IPR038770">
    <property type="entry name" value="Na+/solute_symporter_sf"/>
</dbReference>
<evidence type="ECO:0000256" key="8">
    <source>
        <dbReference type="SAM" id="Phobius"/>
    </source>
</evidence>
<dbReference type="EMBL" id="JAJNOR010000002">
    <property type="protein sequence ID" value="MCD2491969.1"/>
    <property type="molecule type" value="Genomic_DNA"/>
</dbReference>
<keyword evidence="5 8" id="KW-0812">Transmembrane</keyword>
<evidence type="ECO:0000256" key="6">
    <source>
        <dbReference type="ARBA" id="ARBA00022989"/>
    </source>
</evidence>
<dbReference type="InterPro" id="IPR004776">
    <property type="entry name" value="Mem_transp_PIN-like"/>
</dbReference>
<feature type="transmembrane region" description="Helical" evidence="8">
    <location>
        <begin position="195"/>
        <end position="218"/>
    </location>
</feature>
<organism evidence="9 10">
    <name type="scientific">Lientehia hominis</name>
    <dbReference type="NCBI Taxonomy" id="2897778"/>
    <lineage>
        <taxon>Bacteria</taxon>
        <taxon>Bacillati</taxon>
        <taxon>Bacillota</taxon>
        <taxon>Clostridia</taxon>
        <taxon>Lachnospirales</taxon>
        <taxon>Lachnospiraceae</taxon>
        <taxon>Lientehia</taxon>
    </lineage>
</organism>
<feature type="transmembrane region" description="Helical" evidence="8">
    <location>
        <begin position="290"/>
        <end position="311"/>
    </location>
</feature>
<comment type="subcellular location">
    <subcellularLocation>
        <location evidence="1">Cell membrane</location>
        <topology evidence="1">Multi-pass membrane protein</topology>
    </subcellularLocation>
</comment>
<feature type="transmembrane region" description="Helical" evidence="8">
    <location>
        <begin position="34"/>
        <end position="54"/>
    </location>
</feature>
<feature type="transmembrane region" description="Helical" evidence="8">
    <location>
        <begin position="258"/>
        <end position="278"/>
    </location>
</feature>
<feature type="transmembrane region" description="Helical" evidence="8">
    <location>
        <begin position="60"/>
        <end position="83"/>
    </location>
</feature>
<dbReference type="PANTHER" id="PTHR36838:SF3">
    <property type="entry name" value="TRANSPORTER AUXIN EFFLUX CARRIER EC FAMILY"/>
    <property type="match status" value="1"/>
</dbReference>
<comment type="similarity">
    <text evidence="2">Belongs to the auxin efflux carrier (TC 2.A.69) family.</text>
</comment>
<dbReference type="Gene3D" id="1.20.1530.20">
    <property type="match status" value="1"/>
</dbReference>
<feature type="transmembrane region" description="Helical" evidence="8">
    <location>
        <begin position="6"/>
        <end position="22"/>
    </location>
</feature>
<keyword evidence="4" id="KW-1003">Cell membrane</keyword>
<dbReference type="Proteomes" id="UP001299265">
    <property type="component" value="Unassembled WGS sequence"/>
</dbReference>
<sequence>MADIFIRAGSFILIIALGYFLKRIGFFKKEDYRLISKIVLNVTLPAAVIVNFTSTDVPPYLLSAVLLGVLGNLIMLGAARVFSKGAPWKIQMFRMLNYSGYSIGCFTLPFIQSFLGPTGVVTTCLFDAGNSVMCSGSTYAIVSEMDSKRQKGGIKISVGRQLKDIGMKVVRSVPLMTYVIMLLLSLLRLRLPSPAITLAGIIGSANSFLAMFMIGMMFEIRLVPDKLREMARLLIFRYGISVLVAACFYFLLPLPLEIRRTLVLIAFSPLSALALVYTDRLGCDTELASACNSCTIVISLVVMTALVMVFAV</sequence>